<sequence length="118" mass="13265">MFCVLWHADLLTKNGHSLARVSGCCNEVIDYIPGVPPTPLADMPLLPRGNDPKFNPELISFAMLDKLEPQATDTLRAKFPFPTYTIGPSISNITTTIEHHHHIHRKTSESIKNKHVRD</sequence>
<accession>A0AA41S014</accession>
<organism evidence="1 2">
    <name type="scientific">Papaver nudicaule</name>
    <name type="common">Iceland poppy</name>
    <dbReference type="NCBI Taxonomy" id="74823"/>
    <lineage>
        <taxon>Eukaryota</taxon>
        <taxon>Viridiplantae</taxon>
        <taxon>Streptophyta</taxon>
        <taxon>Embryophyta</taxon>
        <taxon>Tracheophyta</taxon>
        <taxon>Spermatophyta</taxon>
        <taxon>Magnoliopsida</taxon>
        <taxon>Ranunculales</taxon>
        <taxon>Papaveraceae</taxon>
        <taxon>Papaveroideae</taxon>
        <taxon>Papaver</taxon>
    </lineage>
</organism>
<dbReference type="Proteomes" id="UP001177140">
    <property type="component" value="Unassembled WGS sequence"/>
</dbReference>
<dbReference type="Gene3D" id="3.40.50.2000">
    <property type="entry name" value="Glycogen Phosphorylase B"/>
    <property type="match status" value="1"/>
</dbReference>
<evidence type="ECO:0000313" key="2">
    <source>
        <dbReference type="Proteomes" id="UP001177140"/>
    </source>
</evidence>
<keyword evidence="2" id="KW-1185">Reference proteome</keyword>
<comment type="caution">
    <text evidence="1">The sequence shown here is derived from an EMBL/GenBank/DDBJ whole genome shotgun (WGS) entry which is preliminary data.</text>
</comment>
<reference evidence="1" key="1">
    <citation type="submission" date="2022-03" db="EMBL/GenBank/DDBJ databases">
        <title>A functionally conserved STORR gene fusion in Papaver species that diverged 16.8 million years ago.</title>
        <authorList>
            <person name="Catania T."/>
        </authorList>
    </citation>
    <scope>NUCLEOTIDE SEQUENCE</scope>
    <source>
        <strain evidence="1">S-191538</strain>
    </source>
</reference>
<gene>
    <name evidence="1" type="ORF">MKW94_019152</name>
</gene>
<dbReference type="EMBL" id="JAJJMA010054042">
    <property type="protein sequence ID" value="MCL7026215.1"/>
    <property type="molecule type" value="Genomic_DNA"/>
</dbReference>
<feature type="non-terminal residue" evidence="1">
    <location>
        <position position="118"/>
    </location>
</feature>
<name>A0AA41S014_PAPNU</name>
<dbReference type="AlphaFoldDB" id="A0AA41S014"/>
<evidence type="ECO:0000313" key="1">
    <source>
        <dbReference type="EMBL" id="MCL7026215.1"/>
    </source>
</evidence>
<protein>
    <submittedName>
        <fullName evidence="1">Uncharacterized protein</fullName>
    </submittedName>
</protein>
<proteinExistence type="predicted"/>